<dbReference type="PANTHER" id="PTHR30012:SF4">
    <property type="entry name" value="MSHA BIOGENESIS PROTEIN MSHG"/>
    <property type="match status" value="1"/>
</dbReference>
<evidence type="ECO:0000256" key="2">
    <source>
        <dbReference type="ARBA" id="ARBA00005745"/>
    </source>
</evidence>
<keyword evidence="3" id="KW-1003">Cell membrane</keyword>
<dbReference type="InterPro" id="IPR042094">
    <property type="entry name" value="T2SS_GspF_sf"/>
</dbReference>
<dbReference type="GO" id="GO:0015628">
    <property type="term" value="P:protein secretion by the type II secretion system"/>
    <property type="evidence" value="ECO:0007669"/>
    <property type="project" value="TreeGrafter"/>
</dbReference>
<evidence type="ECO:0000256" key="3">
    <source>
        <dbReference type="ARBA" id="ARBA00022475"/>
    </source>
</evidence>
<feature type="transmembrane region" description="Helical" evidence="8">
    <location>
        <begin position="211"/>
        <end position="230"/>
    </location>
</feature>
<accession>A0A1Y2K268</accession>
<keyword evidence="5 8" id="KW-0812">Transmembrane</keyword>
<evidence type="ECO:0000256" key="7">
    <source>
        <dbReference type="ARBA" id="ARBA00023136"/>
    </source>
</evidence>
<evidence type="ECO:0000259" key="9">
    <source>
        <dbReference type="Pfam" id="PF00482"/>
    </source>
</evidence>
<evidence type="ECO:0000256" key="5">
    <source>
        <dbReference type="ARBA" id="ARBA00022692"/>
    </source>
</evidence>
<feature type="transmembrane region" description="Helical" evidence="8">
    <location>
        <begin position="162"/>
        <end position="183"/>
    </location>
</feature>
<dbReference type="EMBL" id="LVJN01000020">
    <property type="protein sequence ID" value="OSM01706.1"/>
    <property type="molecule type" value="Genomic_DNA"/>
</dbReference>
<evidence type="ECO:0000313" key="11">
    <source>
        <dbReference type="Proteomes" id="UP000194003"/>
    </source>
</evidence>
<sequence>MSGTFNAINESVAVQSLRERGVIPTKLTPQTMGASASGGGLGEILGGGWPTTEDILLFTRQLQSLARAGIPILRAIHGLRESASNKRLADALGDITQELESGQSLQAAMAQHPRIFPEIYIKMVTIGEETGNLEGAFGQIFHYMETERETAKKIKSALRYPAFVLTFKAVALVIINLFVIPAFEEFFKKSGMELPITTRILLASSRFVQDFWPLLLLGTAGSIGGVIYFLRTPKGRLWWDKTKLRLPLVGAIINRATISRFARSFAMGIRSGLPLQETLKSVAGAVDNAYVGERIHEMRRGIERGESVPQAAFNTGLFTPLVMQMIAVGDETGQMDEMMTEVSEYYEREVEYDIKALSSAIEPIMLLFIGMLVTLLALGIFVPMWDMGQGAKH</sequence>
<evidence type="ECO:0000256" key="4">
    <source>
        <dbReference type="ARBA" id="ARBA00022519"/>
    </source>
</evidence>
<name>A0A1Y2K268_9PROT</name>
<keyword evidence="7 8" id="KW-0472">Membrane</keyword>
<dbReference type="InterPro" id="IPR003004">
    <property type="entry name" value="GspF/PilC"/>
</dbReference>
<feature type="domain" description="Type II secretion system protein GspF" evidence="9">
    <location>
        <begin position="261"/>
        <end position="383"/>
    </location>
</feature>
<keyword evidence="6 8" id="KW-1133">Transmembrane helix</keyword>
<dbReference type="PRINTS" id="PR00812">
    <property type="entry name" value="BCTERIALGSPF"/>
</dbReference>
<dbReference type="Gene3D" id="1.20.81.30">
    <property type="entry name" value="Type II secretion system (T2SS), domain F"/>
    <property type="match status" value="2"/>
</dbReference>
<comment type="caution">
    <text evidence="10">The sequence shown here is derived from an EMBL/GenBank/DDBJ whole genome shotgun (WGS) entry which is preliminary data.</text>
</comment>
<protein>
    <submittedName>
        <fullName evidence="10">Putative GspF family protein</fullName>
    </submittedName>
</protein>
<dbReference type="Pfam" id="PF00482">
    <property type="entry name" value="T2SSF"/>
    <property type="match status" value="2"/>
</dbReference>
<comment type="subcellular location">
    <subcellularLocation>
        <location evidence="1">Cell inner membrane</location>
        <topology evidence="1">Multi-pass membrane protein</topology>
    </subcellularLocation>
</comment>
<evidence type="ECO:0000256" key="6">
    <source>
        <dbReference type="ARBA" id="ARBA00022989"/>
    </source>
</evidence>
<reference evidence="10 11" key="1">
    <citation type="journal article" date="2016" name="BMC Genomics">
        <title>Combined genomic and structural analyses of a cultured magnetotactic bacterium reveals its niche adaptation to a dynamic environment.</title>
        <authorList>
            <person name="Araujo A.C."/>
            <person name="Morillo V."/>
            <person name="Cypriano J."/>
            <person name="Teixeira L.C."/>
            <person name="Leao P."/>
            <person name="Lyra S."/>
            <person name="Almeida L.G."/>
            <person name="Bazylinski D.A."/>
            <person name="Vasconcellos A.T."/>
            <person name="Abreu F."/>
            <person name="Lins U."/>
        </authorList>
    </citation>
    <scope>NUCLEOTIDE SEQUENCE [LARGE SCALE GENOMIC DNA]</scope>
    <source>
        <strain evidence="10 11">IT-1</strain>
    </source>
</reference>
<keyword evidence="4" id="KW-0997">Cell inner membrane</keyword>
<gene>
    <name evidence="10" type="ORF">MAIT1_01727</name>
</gene>
<dbReference type="FunFam" id="1.20.81.30:FF:000001">
    <property type="entry name" value="Type II secretion system protein F"/>
    <property type="match status" value="2"/>
</dbReference>
<comment type="similarity">
    <text evidence="2">Belongs to the GSP F family.</text>
</comment>
<proteinExistence type="inferred from homology"/>
<keyword evidence="11" id="KW-1185">Reference proteome</keyword>
<organism evidence="10 11">
    <name type="scientific">Magnetofaba australis IT-1</name>
    <dbReference type="NCBI Taxonomy" id="1434232"/>
    <lineage>
        <taxon>Bacteria</taxon>
        <taxon>Pseudomonadati</taxon>
        <taxon>Pseudomonadota</taxon>
        <taxon>Magnetococcia</taxon>
        <taxon>Magnetococcales</taxon>
        <taxon>Magnetococcaceae</taxon>
        <taxon>Magnetofaba</taxon>
    </lineage>
</organism>
<dbReference type="GO" id="GO:0005886">
    <property type="term" value="C:plasma membrane"/>
    <property type="evidence" value="ECO:0007669"/>
    <property type="project" value="UniProtKB-SubCell"/>
</dbReference>
<dbReference type="Proteomes" id="UP000194003">
    <property type="component" value="Unassembled WGS sequence"/>
</dbReference>
<evidence type="ECO:0000256" key="1">
    <source>
        <dbReference type="ARBA" id="ARBA00004429"/>
    </source>
</evidence>
<dbReference type="AlphaFoldDB" id="A0A1Y2K268"/>
<dbReference type="InterPro" id="IPR018076">
    <property type="entry name" value="T2SS_GspF_dom"/>
</dbReference>
<feature type="transmembrane region" description="Helical" evidence="8">
    <location>
        <begin position="364"/>
        <end position="385"/>
    </location>
</feature>
<evidence type="ECO:0000313" key="10">
    <source>
        <dbReference type="EMBL" id="OSM01706.1"/>
    </source>
</evidence>
<evidence type="ECO:0000256" key="8">
    <source>
        <dbReference type="SAM" id="Phobius"/>
    </source>
</evidence>
<dbReference type="STRING" id="1434232.MAIT1_01727"/>
<dbReference type="PANTHER" id="PTHR30012">
    <property type="entry name" value="GENERAL SECRETION PATHWAY PROTEIN"/>
    <property type="match status" value="1"/>
</dbReference>
<feature type="domain" description="Type II secretion system protein GspF" evidence="9">
    <location>
        <begin position="58"/>
        <end position="181"/>
    </location>
</feature>